<sequence length="623" mass="68487">MPRIPTSGVSLDEKLNNYGEGAYAVEIADAAAMQEELRQARELAMKAEAEAEAAIASASAARRLQEELKVAEARVANAEAATREAMEREEEAFAREAKLAQEMEEAREQQERLQRASEASAVRVQELERAVKKHAQESRDAKEERAQIIADVEPFLVRPILGEASVQTDNLVTEGEAAVAHLSSPVAAKGYGRSTERALPAKLSPRRRRLSEADRRVSQVGLHTRPTEERPEDKDIAAAYAVKAEGWARNCVLKPEEIEKEVRTHPWAKYASLSRTAKQEFTVRETRKIAWEVLTNVVVPHIESRHHNPKALLHEVTSVLDKHVLRTVTRRHAAESRPEMGVDAMLEQLGSTAFAKMLTGGGPRLSMQARISMQDDKAQKPRRTSVVDALKHAKNAITKMKDYDERAAEQRDAEIARKEEEEAEEGEAEAATSKMRALMAAMKAKDSKGSASMSLGVSLKVANWASKVKRRARVARGTRIEQGLLAAYSRGMDSLKEHIKALMVKTKKHPDPNVGKRMRAHIADVVSTLIADGAIGNPDGESSKAAPAPEEASAGAMTSRRLEGAFSKAVGGDDRAAEMDRIAKYVRNDGFNEEEQDGWDGDNPAWNVYTSGQDAVNPLDIDA</sequence>
<feature type="region of interest" description="Disordered" evidence="2">
    <location>
        <begin position="404"/>
        <end position="433"/>
    </location>
</feature>
<feature type="compositionally biased region" description="Acidic residues" evidence="2">
    <location>
        <begin position="591"/>
        <end position="600"/>
    </location>
</feature>
<protein>
    <submittedName>
        <fullName evidence="3">Uncharacterized protein</fullName>
    </submittedName>
</protein>
<evidence type="ECO:0000313" key="3">
    <source>
        <dbReference type="EMBL" id="GHP01593.1"/>
    </source>
</evidence>
<dbReference type="Proteomes" id="UP000660262">
    <property type="component" value="Unassembled WGS sequence"/>
</dbReference>
<name>A0A830H5P6_9CHLO</name>
<dbReference type="AlphaFoldDB" id="A0A830H5P6"/>
<feature type="compositionally biased region" description="Basic and acidic residues" evidence="2">
    <location>
        <begin position="404"/>
        <end position="420"/>
    </location>
</feature>
<feature type="region of interest" description="Disordered" evidence="2">
    <location>
        <begin position="533"/>
        <end position="559"/>
    </location>
</feature>
<keyword evidence="4" id="KW-1185">Reference proteome</keyword>
<gene>
    <name evidence="3" type="ORF">PPROV_000034900</name>
</gene>
<accession>A0A830H5P6</accession>
<feature type="coiled-coil region" evidence="1">
    <location>
        <begin position="30"/>
        <end position="147"/>
    </location>
</feature>
<feature type="region of interest" description="Disordered" evidence="2">
    <location>
        <begin position="191"/>
        <end position="231"/>
    </location>
</feature>
<proteinExistence type="predicted"/>
<evidence type="ECO:0000256" key="2">
    <source>
        <dbReference type="SAM" id="MobiDB-lite"/>
    </source>
</evidence>
<dbReference type="EMBL" id="BNJQ01000001">
    <property type="protein sequence ID" value="GHP01593.1"/>
    <property type="molecule type" value="Genomic_DNA"/>
</dbReference>
<organism evidence="3 4">
    <name type="scientific">Pycnococcus provasolii</name>
    <dbReference type="NCBI Taxonomy" id="41880"/>
    <lineage>
        <taxon>Eukaryota</taxon>
        <taxon>Viridiplantae</taxon>
        <taxon>Chlorophyta</taxon>
        <taxon>Pseudoscourfieldiophyceae</taxon>
        <taxon>Pseudoscourfieldiales</taxon>
        <taxon>Pycnococcaceae</taxon>
        <taxon>Pycnococcus</taxon>
    </lineage>
</organism>
<keyword evidence="1" id="KW-0175">Coiled coil</keyword>
<reference evidence="3" key="1">
    <citation type="submission" date="2020-10" db="EMBL/GenBank/DDBJ databases">
        <title>Unveiling of a novel bifunctional photoreceptor, Dualchrome1, isolated from a cosmopolitan green alga.</title>
        <authorList>
            <person name="Suzuki S."/>
            <person name="Kawachi M."/>
        </authorList>
    </citation>
    <scope>NUCLEOTIDE SEQUENCE</scope>
    <source>
        <strain evidence="3">NIES 2893</strain>
    </source>
</reference>
<evidence type="ECO:0000256" key="1">
    <source>
        <dbReference type="SAM" id="Coils"/>
    </source>
</evidence>
<feature type="region of interest" description="Disordered" evidence="2">
    <location>
        <begin position="589"/>
        <end position="623"/>
    </location>
</feature>
<evidence type="ECO:0000313" key="4">
    <source>
        <dbReference type="Proteomes" id="UP000660262"/>
    </source>
</evidence>
<comment type="caution">
    <text evidence="3">The sequence shown here is derived from an EMBL/GenBank/DDBJ whole genome shotgun (WGS) entry which is preliminary data.</text>
</comment>
<feature type="compositionally biased region" description="Low complexity" evidence="2">
    <location>
        <begin position="543"/>
        <end position="556"/>
    </location>
</feature>